<sequence>MKRDEYLKSDKFFTLQKQKSIMAKEKMKEIASNKRLVYLNNPIICENIKCNYIIPYKERLRQKYCSSSCSAKSVIRKRKINKCLECGIDFFKEGEPKYCSRKCDTEYRWILKKKDIEKGLINNRQTLRKYMIEKHGYHCFKCGIKEWYGKPVPINLDHIDGNSYNDEVKNLRLICLHCDALGDTYGNKNKGNGRKERRKNLNK</sequence>
<name>A0A0F9HXG7_9ZZZZ</name>
<evidence type="ECO:0000313" key="1">
    <source>
        <dbReference type="EMBL" id="KKM20136.1"/>
    </source>
</evidence>
<accession>A0A0F9HXG7</accession>
<evidence type="ECO:0008006" key="2">
    <source>
        <dbReference type="Google" id="ProtNLM"/>
    </source>
</evidence>
<gene>
    <name evidence="1" type="ORF">LCGC14_1648500</name>
</gene>
<protein>
    <recommendedName>
        <fullName evidence="2">HNH nuclease domain-containing protein</fullName>
    </recommendedName>
</protein>
<proteinExistence type="predicted"/>
<organism evidence="1">
    <name type="scientific">marine sediment metagenome</name>
    <dbReference type="NCBI Taxonomy" id="412755"/>
    <lineage>
        <taxon>unclassified sequences</taxon>
        <taxon>metagenomes</taxon>
        <taxon>ecological metagenomes</taxon>
    </lineage>
</organism>
<reference evidence="1" key="1">
    <citation type="journal article" date="2015" name="Nature">
        <title>Complex archaea that bridge the gap between prokaryotes and eukaryotes.</title>
        <authorList>
            <person name="Spang A."/>
            <person name="Saw J.H."/>
            <person name="Jorgensen S.L."/>
            <person name="Zaremba-Niedzwiedzka K."/>
            <person name="Martijn J."/>
            <person name="Lind A.E."/>
            <person name="van Eijk R."/>
            <person name="Schleper C."/>
            <person name="Guy L."/>
            <person name="Ettema T.J."/>
        </authorList>
    </citation>
    <scope>NUCLEOTIDE SEQUENCE</scope>
</reference>
<comment type="caution">
    <text evidence="1">The sequence shown here is derived from an EMBL/GenBank/DDBJ whole genome shotgun (WGS) entry which is preliminary data.</text>
</comment>
<dbReference type="AlphaFoldDB" id="A0A0F9HXG7"/>
<dbReference type="EMBL" id="LAZR01013832">
    <property type="protein sequence ID" value="KKM20136.1"/>
    <property type="molecule type" value="Genomic_DNA"/>
</dbReference>